<comment type="caution">
    <text evidence="3">The sequence shown here is derived from an EMBL/GenBank/DDBJ whole genome shotgun (WGS) entry which is preliminary data.</text>
</comment>
<dbReference type="GO" id="GO:0005759">
    <property type="term" value="C:mitochondrial matrix"/>
    <property type="evidence" value="ECO:0007669"/>
    <property type="project" value="TreeGrafter"/>
</dbReference>
<sequence length="145" mass="16073">MSPSFGHLTSRILPCLRGLLYRPSVTSTYIQLQRSTVTAAAAASLRGHFSTSIWRFEASTTGLPEHLDEKEAGIYAKLSEQLDPSQLDVRDISGGCGSMYAVEIESPKFRGLSTLKMHRRVQDILAEEIKGWHGIQLRTKATPDK</sequence>
<dbReference type="PANTHER" id="PTHR46188">
    <property type="entry name" value="BOLA-LIKE PROTEIN 3"/>
    <property type="match status" value="1"/>
</dbReference>
<accession>A0AAV9XVR6</accession>
<gene>
    <name evidence="3" type="ORF">TWF694_000610</name>
</gene>
<reference evidence="3 4" key="1">
    <citation type="submission" date="2019-10" db="EMBL/GenBank/DDBJ databases">
        <authorList>
            <person name="Palmer J.M."/>
        </authorList>
    </citation>
    <scope>NUCLEOTIDE SEQUENCE [LARGE SCALE GENOMIC DNA]</scope>
    <source>
        <strain evidence="3 4">TWF694</strain>
    </source>
</reference>
<dbReference type="EMBL" id="JAVHJO010000001">
    <property type="protein sequence ID" value="KAK6543888.1"/>
    <property type="molecule type" value="Genomic_DNA"/>
</dbReference>
<evidence type="ECO:0000313" key="4">
    <source>
        <dbReference type="Proteomes" id="UP001365542"/>
    </source>
</evidence>
<dbReference type="InterPro" id="IPR002634">
    <property type="entry name" value="BolA"/>
</dbReference>
<keyword evidence="4" id="KW-1185">Reference proteome</keyword>
<comment type="similarity">
    <text evidence="1 2">Belongs to the BolA/IbaG family.</text>
</comment>
<evidence type="ECO:0000313" key="3">
    <source>
        <dbReference type="EMBL" id="KAK6543888.1"/>
    </source>
</evidence>
<protein>
    <recommendedName>
        <fullName evidence="5">Bola-like protein</fullName>
    </recommendedName>
</protein>
<organism evidence="3 4">
    <name type="scientific">Orbilia ellipsospora</name>
    <dbReference type="NCBI Taxonomy" id="2528407"/>
    <lineage>
        <taxon>Eukaryota</taxon>
        <taxon>Fungi</taxon>
        <taxon>Dikarya</taxon>
        <taxon>Ascomycota</taxon>
        <taxon>Pezizomycotina</taxon>
        <taxon>Orbiliomycetes</taxon>
        <taxon>Orbiliales</taxon>
        <taxon>Orbiliaceae</taxon>
        <taxon>Orbilia</taxon>
    </lineage>
</organism>
<name>A0AAV9XVR6_9PEZI</name>
<evidence type="ECO:0008006" key="5">
    <source>
        <dbReference type="Google" id="ProtNLM"/>
    </source>
</evidence>
<dbReference type="PANTHER" id="PTHR46188:SF1">
    <property type="entry name" value="BOLA-LIKE PROTEIN 3"/>
    <property type="match status" value="1"/>
</dbReference>
<proteinExistence type="inferred from homology"/>
<evidence type="ECO:0000256" key="2">
    <source>
        <dbReference type="RuleBase" id="RU003860"/>
    </source>
</evidence>
<evidence type="ECO:0000256" key="1">
    <source>
        <dbReference type="ARBA" id="ARBA00005578"/>
    </source>
</evidence>
<dbReference type="Pfam" id="PF01722">
    <property type="entry name" value="BolA"/>
    <property type="match status" value="1"/>
</dbReference>
<dbReference type="InterPro" id="IPR052275">
    <property type="entry name" value="Mt_Fe-S_assembly_factor"/>
</dbReference>
<dbReference type="SUPFAM" id="SSF82657">
    <property type="entry name" value="BolA-like"/>
    <property type="match status" value="1"/>
</dbReference>
<dbReference type="Gene3D" id="3.30.300.90">
    <property type="entry name" value="BolA-like"/>
    <property type="match status" value="1"/>
</dbReference>
<dbReference type="Proteomes" id="UP001365542">
    <property type="component" value="Unassembled WGS sequence"/>
</dbReference>
<dbReference type="InterPro" id="IPR036065">
    <property type="entry name" value="BolA-like_sf"/>
</dbReference>
<dbReference type="AlphaFoldDB" id="A0AAV9XVR6"/>